<gene>
    <name evidence="1" type="ORF">BcabD6B2_10130</name>
</gene>
<dbReference type="EMBL" id="BPLF01000001">
    <property type="protein sequence ID" value="GIX61578.1"/>
    <property type="molecule type" value="Genomic_DNA"/>
</dbReference>
<keyword evidence="1" id="KW-0675">Receptor</keyword>
<comment type="caution">
    <text evidence="1">The sequence shown here is derived from an EMBL/GenBank/DDBJ whole genome shotgun (WGS) entry which is preliminary data.</text>
</comment>
<dbReference type="AlphaFoldDB" id="A0AAV4LPB7"/>
<evidence type="ECO:0000313" key="1">
    <source>
        <dbReference type="EMBL" id="GIX61578.1"/>
    </source>
</evidence>
<name>A0AAV4LPB7_BABCB</name>
<accession>A0AAV4LPB7</accession>
<sequence length="209" mass="22608">MYWKCKLQYGGWGSETNNGNQSGLDIFMSAMGFPSTQLNGNKPGSYIAQLLADEYNGFDELKIGGRTGNSYEDFLGKFKQQYGDARITQPMTCPLHTLHVAAKTYLQYKFKETKANENDKNLKEIKEKLLKFKGACSPFHELNDEFDKFLRAINVTSTPVENASKQSSSAGAAAGGVLGTAAIGGTAAALATNVGGVTTALKNLIPIFK</sequence>
<evidence type="ECO:0000313" key="2">
    <source>
        <dbReference type="Proteomes" id="UP001497744"/>
    </source>
</evidence>
<proteinExistence type="predicted"/>
<dbReference type="RefSeq" id="XP_067713649.1">
    <property type="nucleotide sequence ID" value="XM_067857548.1"/>
</dbReference>
<protein>
    <submittedName>
        <fullName evidence="1">TonB-dependent receptor</fullName>
    </submittedName>
</protein>
<dbReference type="Proteomes" id="UP001497744">
    <property type="component" value="Unassembled WGS sequence"/>
</dbReference>
<organism evidence="1 2">
    <name type="scientific">Babesia caballi</name>
    <dbReference type="NCBI Taxonomy" id="5871"/>
    <lineage>
        <taxon>Eukaryota</taxon>
        <taxon>Sar</taxon>
        <taxon>Alveolata</taxon>
        <taxon>Apicomplexa</taxon>
        <taxon>Aconoidasida</taxon>
        <taxon>Piroplasmida</taxon>
        <taxon>Babesiidae</taxon>
        <taxon>Babesia</taxon>
    </lineage>
</organism>
<dbReference type="GeneID" id="94193061"/>
<keyword evidence="2" id="KW-1185">Reference proteome</keyword>
<reference evidence="1 2" key="1">
    <citation type="submission" date="2021-06" db="EMBL/GenBank/DDBJ databases">
        <title>Genome sequence of Babesia caballi.</title>
        <authorList>
            <person name="Yamagishi J."/>
            <person name="Kidaka T."/>
            <person name="Ochi A."/>
        </authorList>
    </citation>
    <scope>NUCLEOTIDE SEQUENCE [LARGE SCALE GENOMIC DNA]</scope>
    <source>
        <strain evidence="1">USDA-D6B2</strain>
    </source>
</reference>